<evidence type="ECO:0000313" key="3">
    <source>
        <dbReference type="Proteomes" id="UP000252355"/>
    </source>
</evidence>
<feature type="transmembrane region" description="Helical" evidence="1">
    <location>
        <begin position="12"/>
        <end position="33"/>
    </location>
</feature>
<evidence type="ECO:0000256" key="1">
    <source>
        <dbReference type="SAM" id="Phobius"/>
    </source>
</evidence>
<sequence length="156" mass="17781">MSKKPPELTWQDSAILITIPLVVFAIFVFANYMSQDLTVTEAFQQQLRKAEVRDGGHIIQILPVEPGVASGPAYQRCRVRSRDGQTEFLFQYNITGSETIPLQVGRLIQFFGEYQYDPRGGIVEAPFKGKSGRYQGWAVYENRRYYSHEDHSSGNL</sequence>
<dbReference type="InterPro" id="IPR021856">
    <property type="entry name" value="DUF3465"/>
</dbReference>
<keyword evidence="1" id="KW-1133">Transmembrane helix</keyword>
<gene>
    <name evidence="2" type="ORF">OZSIB_1948</name>
</gene>
<keyword evidence="1" id="KW-0472">Membrane</keyword>
<comment type="caution">
    <text evidence="2">The sequence shown here is derived from an EMBL/GenBank/DDBJ whole genome shotgun (WGS) entry which is preliminary data.</text>
</comment>
<proteinExistence type="predicted"/>
<name>A0A367ZIQ4_9BACT</name>
<dbReference type="EMBL" id="QOQW01000030">
    <property type="protein sequence ID" value="RCK77910.1"/>
    <property type="molecule type" value="Genomic_DNA"/>
</dbReference>
<reference evidence="2 3" key="1">
    <citation type="submission" date="2018-05" db="EMBL/GenBank/DDBJ databases">
        <title>A metagenomic window into the 2 km-deep terrestrial subsurface aquifer revealed taxonomically and functionally diverse microbial community comprising novel uncultured bacterial lineages.</title>
        <authorList>
            <person name="Kadnikov V.V."/>
            <person name="Mardanov A.V."/>
            <person name="Beletsky A.V."/>
            <person name="Banks D."/>
            <person name="Pimenov N.V."/>
            <person name="Frank Y.A."/>
            <person name="Karnachuk O.V."/>
            <person name="Ravin N.V."/>
        </authorList>
    </citation>
    <scope>NUCLEOTIDE SEQUENCE [LARGE SCALE GENOMIC DNA]</scope>
    <source>
        <strain evidence="2">BY5</strain>
    </source>
</reference>
<accession>A0A367ZIQ4</accession>
<protein>
    <submittedName>
        <fullName evidence="2">Uncharacterized protein</fullName>
    </submittedName>
</protein>
<dbReference type="AlphaFoldDB" id="A0A367ZIQ4"/>
<dbReference type="Proteomes" id="UP000252355">
    <property type="component" value="Unassembled WGS sequence"/>
</dbReference>
<organism evidence="2 3">
    <name type="scientific">Candidatus Ozemobacter sibiricus</name>
    <dbReference type="NCBI Taxonomy" id="2268124"/>
    <lineage>
        <taxon>Bacteria</taxon>
        <taxon>Candidatus Ozemobacteria</taxon>
        <taxon>Candidatus Ozemobacterales</taxon>
        <taxon>Candidatus Ozemobacteraceae</taxon>
        <taxon>Candidatus Ozemobacter</taxon>
    </lineage>
</organism>
<keyword evidence="1" id="KW-0812">Transmembrane</keyword>
<dbReference type="Pfam" id="PF11948">
    <property type="entry name" value="DUF3465"/>
    <property type="match status" value="1"/>
</dbReference>
<evidence type="ECO:0000313" key="2">
    <source>
        <dbReference type="EMBL" id="RCK77910.1"/>
    </source>
</evidence>